<keyword evidence="7" id="KW-0677">Repeat</keyword>
<feature type="chain" id="PRO_5035769674" description="A disintegrin and metalloproteinase with thrombospondin motifs 6" evidence="18">
    <location>
        <begin position="22"/>
        <end position="1174"/>
    </location>
</feature>
<evidence type="ECO:0000256" key="2">
    <source>
        <dbReference type="ARBA" id="ARBA00022525"/>
    </source>
</evidence>
<keyword evidence="22" id="KW-1185">Reference proteome</keyword>
<dbReference type="InterPro" id="IPR000884">
    <property type="entry name" value="TSP1_rpt"/>
</dbReference>
<keyword evidence="2" id="KW-0964">Secreted</keyword>
<feature type="disulfide bond" evidence="15">
    <location>
        <begin position="479"/>
        <end position="506"/>
    </location>
</feature>
<comment type="caution">
    <text evidence="16">Lacks conserved residue(s) required for the propagation of feature annotation.</text>
</comment>
<feature type="domain" description="PLAC" evidence="20">
    <location>
        <begin position="1134"/>
        <end position="1173"/>
    </location>
</feature>
<evidence type="ECO:0000256" key="15">
    <source>
        <dbReference type="PIRSR" id="PIRSR613273-3"/>
    </source>
</evidence>
<dbReference type="SUPFAM" id="SSF55486">
    <property type="entry name" value="Metalloproteases ('zincins'), catalytic domain"/>
    <property type="match status" value="1"/>
</dbReference>
<keyword evidence="11 15" id="KW-1015">Disulfide bond</keyword>
<protein>
    <recommendedName>
        <fullName evidence="23">A disintegrin and metalloproteinase with thrombospondin motifs 6</fullName>
    </recommendedName>
</protein>
<dbReference type="InterPro" id="IPR001590">
    <property type="entry name" value="Peptidase_M12B"/>
</dbReference>
<evidence type="ECO:0000256" key="16">
    <source>
        <dbReference type="PROSITE-ProRule" id="PRU00276"/>
    </source>
</evidence>
<evidence type="ECO:0008006" key="23">
    <source>
        <dbReference type="Google" id="ProtNLM"/>
    </source>
</evidence>
<dbReference type="Gene3D" id="2.60.120.830">
    <property type="match status" value="1"/>
</dbReference>
<dbReference type="SUPFAM" id="SSF82895">
    <property type="entry name" value="TSP-1 type 1 repeat"/>
    <property type="match status" value="5"/>
</dbReference>
<evidence type="ECO:0000256" key="8">
    <source>
        <dbReference type="ARBA" id="ARBA00022801"/>
    </source>
</evidence>
<evidence type="ECO:0000313" key="22">
    <source>
        <dbReference type="Proteomes" id="UP000749559"/>
    </source>
</evidence>
<dbReference type="FunFam" id="2.20.100.10:FF:000005">
    <property type="entry name" value="ADAM metallopeptidase with thrombospondin type 1 motif 9"/>
    <property type="match status" value="1"/>
</dbReference>
<dbReference type="Pfam" id="PF19236">
    <property type="entry name" value="ADAMTS_CR_3"/>
    <property type="match status" value="1"/>
</dbReference>
<evidence type="ECO:0000256" key="14">
    <source>
        <dbReference type="PIRSR" id="PIRSR613273-2"/>
    </source>
</evidence>
<dbReference type="SMART" id="SM00209">
    <property type="entry name" value="TSP1"/>
    <property type="match status" value="5"/>
</dbReference>
<dbReference type="PRINTS" id="PR01857">
    <property type="entry name" value="ADAMTSFAMILY"/>
</dbReference>
<dbReference type="Pfam" id="PF17771">
    <property type="entry name" value="ADAMTS_CR_2"/>
    <property type="match status" value="1"/>
</dbReference>
<dbReference type="GO" id="GO:0031012">
    <property type="term" value="C:extracellular matrix"/>
    <property type="evidence" value="ECO:0007669"/>
    <property type="project" value="TreeGrafter"/>
</dbReference>
<dbReference type="InterPro" id="IPR045371">
    <property type="entry name" value="ADAMTS_CR_3"/>
</dbReference>
<evidence type="ECO:0000256" key="17">
    <source>
        <dbReference type="SAM" id="MobiDB-lite"/>
    </source>
</evidence>
<dbReference type="Pfam" id="PF08686">
    <property type="entry name" value="PLAC"/>
    <property type="match status" value="1"/>
</dbReference>
<feature type="disulfide bond" evidence="15">
    <location>
        <begin position="633"/>
        <end position="671"/>
    </location>
</feature>
<evidence type="ECO:0000256" key="6">
    <source>
        <dbReference type="ARBA" id="ARBA00022729"/>
    </source>
</evidence>
<feature type="binding site" evidence="14 16">
    <location>
        <position position="472"/>
    </location>
    <ligand>
        <name>Zn(2+)</name>
        <dbReference type="ChEBI" id="CHEBI:29105"/>
        <note>catalytic</note>
    </ligand>
</feature>
<feature type="disulfide bond" evidence="15">
    <location>
        <begin position="549"/>
        <end position="571"/>
    </location>
</feature>
<keyword evidence="6 18" id="KW-0732">Signal</keyword>
<dbReference type="AlphaFoldDB" id="A0A8S4N0F7"/>
<feature type="disulfide bond" evidence="15">
    <location>
        <begin position="440"/>
        <end position="522"/>
    </location>
</feature>
<evidence type="ECO:0000256" key="1">
    <source>
        <dbReference type="ARBA" id="ARBA00004498"/>
    </source>
</evidence>
<evidence type="ECO:0000256" key="3">
    <source>
        <dbReference type="ARBA" id="ARBA00022530"/>
    </source>
</evidence>
<feature type="disulfide bond" evidence="15">
    <location>
        <begin position="386"/>
        <end position="446"/>
    </location>
</feature>
<organism evidence="21 22">
    <name type="scientific">Owenia fusiformis</name>
    <name type="common">Polychaete worm</name>
    <dbReference type="NCBI Taxonomy" id="6347"/>
    <lineage>
        <taxon>Eukaryota</taxon>
        <taxon>Metazoa</taxon>
        <taxon>Spiralia</taxon>
        <taxon>Lophotrochozoa</taxon>
        <taxon>Annelida</taxon>
        <taxon>Polychaeta</taxon>
        <taxon>Sedentaria</taxon>
        <taxon>Canalipalpata</taxon>
        <taxon>Sabellida</taxon>
        <taxon>Oweniida</taxon>
        <taxon>Oweniidae</taxon>
        <taxon>Owenia</taxon>
    </lineage>
</organism>
<dbReference type="Proteomes" id="UP000749559">
    <property type="component" value="Unassembled WGS sequence"/>
</dbReference>
<dbReference type="Gene3D" id="3.40.390.10">
    <property type="entry name" value="Collagenase (Catalytic Domain)"/>
    <property type="match status" value="1"/>
</dbReference>
<evidence type="ECO:0000313" key="21">
    <source>
        <dbReference type="EMBL" id="CAH1774293.1"/>
    </source>
</evidence>
<evidence type="ECO:0000256" key="7">
    <source>
        <dbReference type="ARBA" id="ARBA00022737"/>
    </source>
</evidence>
<feature type="binding site" evidence="14 16">
    <location>
        <position position="466"/>
    </location>
    <ligand>
        <name>Zn(2+)</name>
        <dbReference type="ChEBI" id="CHEBI:29105"/>
        <note>catalytic</note>
    </ligand>
</feature>
<dbReference type="InterPro" id="IPR010294">
    <property type="entry name" value="ADAMTS_spacer1"/>
</dbReference>
<evidence type="ECO:0000256" key="12">
    <source>
        <dbReference type="ARBA" id="ARBA00023180"/>
    </source>
</evidence>
<feature type="disulfide bond" evidence="15">
    <location>
        <begin position="629"/>
        <end position="666"/>
    </location>
</feature>
<evidence type="ECO:0000256" key="13">
    <source>
        <dbReference type="PIRSR" id="PIRSR613273-1"/>
    </source>
</evidence>
<evidence type="ECO:0000259" key="19">
    <source>
        <dbReference type="PROSITE" id="PS50215"/>
    </source>
</evidence>
<dbReference type="Gene3D" id="3.40.1620.60">
    <property type="match status" value="1"/>
</dbReference>
<accession>A0A8S4N0F7</accession>
<dbReference type="InterPro" id="IPR010909">
    <property type="entry name" value="PLAC"/>
</dbReference>
<dbReference type="PROSITE" id="PS50215">
    <property type="entry name" value="ADAM_MEPRO"/>
    <property type="match status" value="1"/>
</dbReference>
<dbReference type="GO" id="GO:0046872">
    <property type="term" value="F:metal ion binding"/>
    <property type="evidence" value="ECO:0007669"/>
    <property type="project" value="UniProtKB-KW"/>
</dbReference>
<reference evidence="21" key="1">
    <citation type="submission" date="2022-03" db="EMBL/GenBank/DDBJ databases">
        <authorList>
            <person name="Martin C."/>
        </authorList>
    </citation>
    <scope>NUCLEOTIDE SEQUENCE</scope>
</reference>
<dbReference type="Gene3D" id="2.20.100.10">
    <property type="entry name" value="Thrombospondin type-1 (TSP1) repeat"/>
    <property type="match status" value="5"/>
</dbReference>
<dbReference type="PANTHER" id="PTHR13723:SF311">
    <property type="entry name" value="ADAM CYSTEINE-RICH DOMAIN-CONTAINING PROTEIN"/>
    <property type="match status" value="1"/>
</dbReference>
<keyword evidence="10" id="KW-0482">Metalloprotease</keyword>
<keyword evidence="8" id="KW-0378">Hydrolase</keyword>
<dbReference type="PROSITE" id="PS50092">
    <property type="entry name" value="TSP1"/>
    <property type="match status" value="5"/>
</dbReference>
<feature type="disulfide bond" evidence="15">
    <location>
        <begin position="591"/>
        <end position="606"/>
    </location>
</feature>
<proteinExistence type="predicted"/>
<dbReference type="OrthoDB" id="10035764at2759"/>
<feature type="compositionally biased region" description="Basic residues" evidence="17">
    <location>
        <begin position="258"/>
        <end position="274"/>
    </location>
</feature>
<evidence type="ECO:0000256" key="4">
    <source>
        <dbReference type="ARBA" id="ARBA00022670"/>
    </source>
</evidence>
<keyword evidence="4" id="KW-0645">Protease</keyword>
<feature type="region of interest" description="Disordered" evidence="17">
    <location>
        <begin position="255"/>
        <end position="294"/>
    </location>
</feature>
<keyword evidence="14" id="KW-0106">Calcium</keyword>
<dbReference type="Pfam" id="PF05986">
    <property type="entry name" value="ADAMTS_spacer1"/>
    <property type="match status" value="1"/>
</dbReference>
<feature type="disulfide bond" evidence="15">
    <location>
        <begin position="560"/>
        <end position="578"/>
    </location>
</feature>
<keyword evidence="12" id="KW-0325">Glycoprotein</keyword>
<dbReference type="FunFam" id="2.20.100.10:FF:000006">
    <property type="entry name" value="A disintegrin and metalloproteinase with thrombospondin motifs 1"/>
    <property type="match status" value="1"/>
</dbReference>
<dbReference type="Pfam" id="PF01421">
    <property type="entry name" value="Reprolysin"/>
    <property type="match status" value="1"/>
</dbReference>
<keyword evidence="9 14" id="KW-0862">Zinc</keyword>
<feature type="binding site" evidence="14">
    <location>
        <position position="313"/>
    </location>
    <ligand>
        <name>Ca(2+)</name>
        <dbReference type="ChEBI" id="CHEBI:29108"/>
        <label>2</label>
    </ligand>
</feature>
<feature type="disulfide bond" evidence="15">
    <location>
        <begin position="566"/>
        <end position="601"/>
    </location>
</feature>
<sequence length="1174" mass="133482">MEAQNLFKVCYLSCIWILTTGIPLEDKTQSEQSQSSPQHAGTIRHLLNSPFRVRQNTDNILEHLKNYEITVPVLTDSHGGFVSYDVEHTSLERHKRSANSPYYIHSYSENWIYYKLTAYGQEFHFNLSLNHNLISKKYEVEYWKGNEFIDRTHSHLRDCHYFGHIQTKRTSSVALSNCFGLHGVFATDNEEYFVEPLWNDTINDIDSAGHLHVVYKRSALKPKHTDSHCGVSDVDKQHHDDNWWINGPRFQTEFNQKSKTHKKFRHHDKHRKNKHKDETTSEEHEDDYFANHVSNDDNRWRGKRSVSDERHVETLVVVDKTMVDYHGQDEVEPYILTILNIVAKLYHDATIGNAINILVTRLVVLTEDQPTLLINHHADKSLNSFCKWQKSINPPPADSPEDNNGIAHHDNAILITRFDICTYKNEPCGTLGLAPVAGMCEPDRSCSINEDIGLASAFTIAHEIGHNFGMQHDGAGNPCGTPGNDPAKIMAAQLTKNTDPFSWSTCSRTYITGFLDSGRGKCLRNEPPTVDIKFPDYLPGQRHTANEQCMLQYGEKSRQCKFGDICKELWCMSKNDRCITNNIPAAEGTVCNQRRGKKGWCYRGKCVKYGYKPARVDGQWGPWSSWSDCSRTCGGGVILSERFCDSPKPKHGGKFCIGERRRYKSCNIQHCPLNSTSFREVQCQRLNEIPFRGKTYKWKPYTGGQVKECALNCMAETFNFYTERAPKVIDGTRCSSDSYDMCVNGECRHVGCDRILGSNAIEDKCRVCAGNQTSCKTVEGLFEDNDHVKGGYVEACRISRGAVHISVSEKVTSSNYLALRSADGTYYINGAWTIDWPRKFEVAGTVFHYERPKGSPEILKALGPISEDLVVMVLLQEDNKGIYYEYNVPKDSGFINGTTFVWEYSPWSTCTKSCAKGISEAVPICKRQSDNNTVDNKYCIAGLKPSVKIIHCNEKPCPPDWSIGKWGTCSKTCGGGVKIREIDCVQVLPDNELVQLEKAKCARKKTPRWRMRCNRDKCPPTWATDEWSECKPKCGAGLRTRNVFCVSDDGKDFLNEDKCDAQKRPPNKMKCNMGQCPPPEWVVGAWKKCSSKCGPGTKDRDVMCQTYTGEKSEDCDEREKPHKTEDCISPCEQKPKVCRDRNKVGYCPLVLKFQFCSRPYFRQMCCKTCRDQGF</sequence>
<dbReference type="CDD" id="cd04273">
    <property type="entry name" value="ZnMc_ADAMTS_like"/>
    <property type="match status" value="1"/>
</dbReference>
<dbReference type="PROSITE" id="PS50900">
    <property type="entry name" value="PLAC"/>
    <property type="match status" value="1"/>
</dbReference>
<comment type="cofactor">
    <cofactor evidence="14">
        <name>Zn(2+)</name>
        <dbReference type="ChEBI" id="CHEBI:29105"/>
    </cofactor>
    <text evidence="14">Binds 1 zinc ion per subunit.</text>
</comment>
<evidence type="ECO:0000256" key="11">
    <source>
        <dbReference type="ARBA" id="ARBA00023157"/>
    </source>
</evidence>
<feature type="binding site" evidence="14 16">
    <location>
        <position position="462"/>
    </location>
    <ligand>
        <name>Zn(2+)</name>
        <dbReference type="ChEBI" id="CHEBI:29105"/>
        <note>catalytic</note>
    </ligand>
</feature>
<dbReference type="PANTHER" id="PTHR13723">
    <property type="entry name" value="ADAMTS A DISINTEGRIN AND METALLOPROTEASE WITH THROMBOSPONDIN MOTIFS PROTEASE"/>
    <property type="match status" value="1"/>
</dbReference>
<feature type="binding site" evidence="14">
    <location>
        <position position="410"/>
    </location>
    <ligand>
        <name>Ca(2+)</name>
        <dbReference type="ChEBI" id="CHEBI:29108"/>
        <label>1</label>
    </ligand>
</feature>
<dbReference type="FunFam" id="2.60.120.830:FF:000001">
    <property type="entry name" value="A disintegrin and metalloproteinase with thrombospondin motifs 1"/>
    <property type="match status" value="1"/>
</dbReference>
<keyword evidence="3" id="KW-0272">Extracellular matrix</keyword>
<evidence type="ECO:0000256" key="10">
    <source>
        <dbReference type="ARBA" id="ARBA00023049"/>
    </source>
</evidence>
<dbReference type="EMBL" id="CAIIXF020000001">
    <property type="protein sequence ID" value="CAH1774293.1"/>
    <property type="molecule type" value="Genomic_DNA"/>
</dbReference>
<dbReference type="GO" id="GO:0006508">
    <property type="term" value="P:proteolysis"/>
    <property type="evidence" value="ECO:0007669"/>
    <property type="project" value="UniProtKB-KW"/>
</dbReference>
<evidence type="ECO:0000256" key="9">
    <source>
        <dbReference type="ARBA" id="ARBA00022833"/>
    </source>
</evidence>
<comment type="caution">
    <text evidence="21">The sequence shown here is derived from an EMBL/GenBank/DDBJ whole genome shotgun (WGS) entry which is preliminary data.</text>
</comment>
<name>A0A8S4N0F7_OWEFU</name>
<dbReference type="GO" id="GO:0004222">
    <property type="term" value="F:metalloendopeptidase activity"/>
    <property type="evidence" value="ECO:0007669"/>
    <property type="project" value="InterPro"/>
</dbReference>
<dbReference type="GO" id="GO:0030198">
    <property type="term" value="P:extracellular matrix organization"/>
    <property type="evidence" value="ECO:0007669"/>
    <property type="project" value="InterPro"/>
</dbReference>
<dbReference type="InterPro" id="IPR002870">
    <property type="entry name" value="Peptidase_M12B_N"/>
</dbReference>
<dbReference type="InterPro" id="IPR050439">
    <property type="entry name" value="ADAMTS_ADAMTS-like"/>
</dbReference>
<evidence type="ECO:0000259" key="20">
    <source>
        <dbReference type="PROSITE" id="PS50900"/>
    </source>
</evidence>
<feature type="signal peptide" evidence="18">
    <location>
        <begin position="1"/>
        <end position="21"/>
    </location>
</feature>
<dbReference type="Pfam" id="PF00090">
    <property type="entry name" value="TSP_1"/>
    <property type="match status" value="1"/>
</dbReference>
<feature type="binding site" evidence="14">
    <location>
        <position position="313"/>
    </location>
    <ligand>
        <name>Ca(2+)</name>
        <dbReference type="ChEBI" id="CHEBI:29108"/>
        <label>1</label>
    </ligand>
</feature>
<dbReference type="FunFam" id="3.40.390.10:FF:000001">
    <property type="entry name" value="A disintegrin and metalloproteinase with thrombospondin motifs 1"/>
    <property type="match status" value="1"/>
</dbReference>
<dbReference type="Pfam" id="PF19030">
    <property type="entry name" value="TSP1_ADAMTS"/>
    <property type="match status" value="4"/>
</dbReference>
<dbReference type="InterPro" id="IPR024079">
    <property type="entry name" value="MetalloPept_cat_dom_sf"/>
</dbReference>
<feature type="domain" description="Peptidase M12B" evidence="19">
    <location>
        <begin position="310"/>
        <end position="527"/>
    </location>
</feature>
<dbReference type="InterPro" id="IPR013273">
    <property type="entry name" value="ADAMTS/ADAMTS-like"/>
</dbReference>
<keyword evidence="5 14" id="KW-0479">Metal-binding</keyword>
<feature type="disulfide bond" evidence="15">
    <location>
        <begin position="644"/>
        <end position="656"/>
    </location>
</feature>
<dbReference type="InterPro" id="IPR041645">
    <property type="entry name" value="ADAMTS_CR_2"/>
</dbReference>
<dbReference type="InterPro" id="IPR036383">
    <property type="entry name" value="TSP1_rpt_sf"/>
</dbReference>
<feature type="binding site" evidence="14">
    <location>
        <position position="522"/>
    </location>
    <ligand>
        <name>Ca(2+)</name>
        <dbReference type="ChEBI" id="CHEBI:29108"/>
        <label>1</label>
    </ligand>
</feature>
<comment type="subcellular location">
    <subcellularLocation>
        <location evidence="1">Secreted</location>
        <location evidence="1">Extracellular space</location>
        <location evidence="1">Extracellular matrix</location>
    </subcellularLocation>
</comment>
<evidence type="ECO:0000256" key="18">
    <source>
        <dbReference type="SAM" id="SignalP"/>
    </source>
</evidence>
<feature type="active site" evidence="13 16">
    <location>
        <position position="463"/>
    </location>
</feature>
<dbReference type="Pfam" id="PF01562">
    <property type="entry name" value="Pep_M12B_propep"/>
    <property type="match status" value="1"/>
</dbReference>
<gene>
    <name evidence="21" type="ORF">OFUS_LOCUS1785</name>
</gene>
<evidence type="ECO:0000256" key="5">
    <source>
        <dbReference type="ARBA" id="ARBA00022723"/>
    </source>
</evidence>
<feature type="disulfide bond" evidence="15">
    <location>
        <begin position="421"/>
        <end position="428"/>
    </location>
</feature>